<sequence length="275" mass="32181">MKRFFLIMSFFCFGPFLWAQENEWSEPIVIKQNRITAVSLDNQGFIMMANQEGDIYQYDRFGDFVNNFSPSRQGRIDFLEASWTVNIFTYSIDLQEYRILDRFLNPIAENRVQTKGINLGKAATLGNNNIIWIYDESDFSLKQFDHRRNQIIQQQPLNLILTNSDLMIQEIKEYQNLVFLRIKDEGISILDNQANLIKILPFNTDQALSFTKQELVYVKNGLIHFMDYVNTKASTFTIPKEVNNHSILISDKAVIFYNLSEILIYDKALSPLNQR</sequence>
<keyword evidence="1" id="KW-0732">Signal</keyword>
<keyword evidence="3" id="KW-1185">Reference proteome</keyword>
<protein>
    <submittedName>
        <fullName evidence="2">Uncharacterized protein</fullName>
    </submittedName>
</protein>
<dbReference type="OrthoDB" id="1116010at2"/>
<evidence type="ECO:0000313" key="3">
    <source>
        <dbReference type="Proteomes" id="UP000186026"/>
    </source>
</evidence>
<gene>
    <name evidence="2" type="ORF">SAMN05421761_11471</name>
</gene>
<evidence type="ECO:0000313" key="2">
    <source>
        <dbReference type="EMBL" id="SIT06368.1"/>
    </source>
</evidence>
<accession>A0A1N7P749</accession>
<dbReference type="EMBL" id="FTOP01000014">
    <property type="protein sequence ID" value="SIT06368.1"/>
    <property type="molecule type" value="Genomic_DNA"/>
</dbReference>
<reference evidence="3" key="1">
    <citation type="submission" date="2017-01" db="EMBL/GenBank/DDBJ databases">
        <authorList>
            <person name="Varghese N."/>
            <person name="Submissions S."/>
        </authorList>
    </citation>
    <scope>NUCLEOTIDE SEQUENCE [LARGE SCALE GENOMIC DNA]</scope>
    <source>
        <strain evidence="3">DSM 46698</strain>
    </source>
</reference>
<proteinExistence type="predicted"/>
<dbReference type="Proteomes" id="UP000186026">
    <property type="component" value="Unassembled WGS sequence"/>
</dbReference>
<dbReference type="AlphaFoldDB" id="A0A1N7P749"/>
<feature type="signal peptide" evidence="1">
    <location>
        <begin position="1"/>
        <end position="19"/>
    </location>
</feature>
<evidence type="ECO:0000256" key="1">
    <source>
        <dbReference type="SAM" id="SignalP"/>
    </source>
</evidence>
<dbReference type="RefSeq" id="WP_076502474.1">
    <property type="nucleotide sequence ID" value="NZ_FTOP01000014.1"/>
</dbReference>
<feature type="chain" id="PRO_5013156662" evidence="1">
    <location>
        <begin position="20"/>
        <end position="275"/>
    </location>
</feature>
<name>A0A1N7P749_9BACT</name>
<organism evidence="2 3">
    <name type="scientific">Belliella pelovolcani</name>
    <dbReference type="NCBI Taxonomy" id="529505"/>
    <lineage>
        <taxon>Bacteria</taxon>
        <taxon>Pseudomonadati</taxon>
        <taxon>Bacteroidota</taxon>
        <taxon>Cytophagia</taxon>
        <taxon>Cytophagales</taxon>
        <taxon>Cyclobacteriaceae</taxon>
        <taxon>Belliella</taxon>
    </lineage>
</organism>
<dbReference type="STRING" id="529505.SAMN05421761_11471"/>